<accession>A0A942TH92</accession>
<dbReference type="InterPro" id="IPR003594">
    <property type="entry name" value="HATPase_dom"/>
</dbReference>
<protein>
    <recommendedName>
        <fullName evidence="3">histidine kinase</fullName>
        <ecNumber evidence="3">2.7.13.3</ecNumber>
    </recommendedName>
</protein>
<dbReference type="EC" id="2.7.13.3" evidence="3"/>
<evidence type="ECO:0000259" key="13">
    <source>
        <dbReference type="PROSITE" id="PS50109"/>
    </source>
</evidence>
<dbReference type="Gene3D" id="1.10.287.130">
    <property type="match status" value="1"/>
</dbReference>
<dbReference type="Pfam" id="PF00512">
    <property type="entry name" value="HisKA"/>
    <property type="match status" value="1"/>
</dbReference>
<evidence type="ECO:0000256" key="9">
    <source>
        <dbReference type="ARBA" id="ARBA00022840"/>
    </source>
</evidence>
<evidence type="ECO:0000256" key="8">
    <source>
        <dbReference type="ARBA" id="ARBA00022777"/>
    </source>
</evidence>
<feature type="domain" description="Histidine kinase" evidence="13">
    <location>
        <begin position="247"/>
        <end position="459"/>
    </location>
</feature>
<feature type="transmembrane region" description="Helical" evidence="12">
    <location>
        <begin position="164"/>
        <end position="186"/>
    </location>
</feature>
<dbReference type="GO" id="GO:0005524">
    <property type="term" value="F:ATP binding"/>
    <property type="evidence" value="ECO:0007669"/>
    <property type="project" value="UniProtKB-KW"/>
</dbReference>
<evidence type="ECO:0000256" key="6">
    <source>
        <dbReference type="ARBA" id="ARBA00022679"/>
    </source>
</evidence>
<dbReference type="RefSeq" id="WP_213126110.1">
    <property type="nucleotide sequence ID" value="NZ_JAGYPG010000003.1"/>
</dbReference>
<dbReference type="InterPro" id="IPR003661">
    <property type="entry name" value="HisK_dim/P_dom"/>
</dbReference>
<gene>
    <name evidence="15" type="ORF">KHA97_17785</name>
</gene>
<dbReference type="Gene3D" id="3.30.450.20">
    <property type="entry name" value="PAS domain"/>
    <property type="match status" value="1"/>
</dbReference>
<dbReference type="InterPro" id="IPR050351">
    <property type="entry name" value="BphY/WalK/GraS-like"/>
</dbReference>
<keyword evidence="16" id="KW-1185">Reference proteome</keyword>
<keyword evidence="11 12" id="KW-0472">Membrane</keyword>
<evidence type="ECO:0000256" key="1">
    <source>
        <dbReference type="ARBA" id="ARBA00000085"/>
    </source>
</evidence>
<feature type="transmembrane region" description="Helical" evidence="12">
    <location>
        <begin position="12"/>
        <end position="36"/>
    </location>
</feature>
<dbReference type="GO" id="GO:0007234">
    <property type="term" value="P:osmosensory signaling via phosphorelay pathway"/>
    <property type="evidence" value="ECO:0007669"/>
    <property type="project" value="TreeGrafter"/>
</dbReference>
<evidence type="ECO:0000259" key="14">
    <source>
        <dbReference type="PROSITE" id="PS50885"/>
    </source>
</evidence>
<keyword evidence="6" id="KW-0808">Transferase</keyword>
<reference evidence="15 16" key="1">
    <citation type="submission" date="2021-05" db="EMBL/GenBank/DDBJ databases">
        <title>Novel Bacillus species.</title>
        <authorList>
            <person name="Liu G."/>
        </authorList>
    </citation>
    <scope>NUCLEOTIDE SEQUENCE [LARGE SCALE GENOMIC DNA]</scope>
    <source>
        <strain evidence="16">FJAT-49780</strain>
    </source>
</reference>
<keyword evidence="8 15" id="KW-0418">Kinase</keyword>
<dbReference type="SUPFAM" id="SSF55874">
    <property type="entry name" value="ATPase domain of HSP90 chaperone/DNA topoisomerase II/histidine kinase"/>
    <property type="match status" value="1"/>
</dbReference>
<comment type="catalytic activity">
    <reaction evidence="1">
        <text>ATP + protein L-histidine = ADP + protein N-phospho-L-histidine.</text>
        <dbReference type="EC" id="2.7.13.3"/>
    </reaction>
</comment>
<evidence type="ECO:0000256" key="7">
    <source>
        <dbReference type="ARBA" id="ARBA00022741"/>
    </source>
</evidence>
<dbReference type="SUPFAM" id="SSF158472">
    <property type="entry name" value="HAMP domain-like"/>
    <property type="match status" value="1"/>
</dbReference>
<dbReference type="PANTHER" id="PTHR42878">
    <property type="entry name" value="TWO-COMPONENT HISTIDINE KINASE"/>
    <property type="match status" value="1"/>
</dbReference>
<evidence type="ECO:0000256" key="4">
    <source>
        <dbReference type="ARBA" id="ARBA00022475"/>
    </source>
</evidence>
<keyword evidence="5" id="KW-0597">Phosphoprotein</keyword>
<dbReference type="GO" id="GO:0000156">
    <property type="term" value="F:phosphorelay response regulator activity"/>
    <property type="evidence" value="ECO:0007669"/>
    <property type="project" value="TreeGrafter"/>
</dbReference>
<dbReference type="FunFam" id="1.10.287.130:FF:000001">
    <property type="entry name" value="Two-component sensor histidine kinase"/>
    <property type="match status" value="1"/>
</dbReference>
<dbReference type="InterPro" id="IPR004358">
    <property type="entry name" value="Sig_transdc_His_kin-like_C"/>
</dbReference>
<dbReference type="PANTHER" id="PTHR42878:SF7">
    <property type="entry name" value="SENSOR HISTIDINE KINASE GLRK"/>
    <property type="match status" value="1"/>
</dbReference>
<name>A0A942TH92_9BACI</name>
<keyword evidence="4" id="KW-1003">Cell membrane</keyword>
<dbReference type="Pfam" id="PF02518">
    <property type="entry name" value="HATPase_c"/>
    <property type="match status" value="1"/>
</dbReference>
<dbReference type="EMBL" id="JAGYPG010000003">
    <property type="protein sequence ID" value="MBS4196903.1"/>
    <property type="molecule type" value="Genomic_DNA"/>
</dbReference>
<keyword evidence="12" id="KW-0812">Transmembrane</keyword>
<evidence type="ECO:0000256" key="11">
    <source>
        <dbReference type="ARBA" id="ARBA00023136"/>
    </source>
</evidence>
<keyword evidence="12" id="KW-1133">Transmembrane helix</keyword>
<evidence type="ECO:0000256" key="10">
    <source>
        <dbReference type="ARBA" id="ARBA00023012"/>
    </source>
</evidence>
<dbReference type="InterPro" id="IPR036097">
    <property type="entry name" value="HisK_dim/P_sf"/>
</dbReference>
<dbReference type="PROSITE" id="PS50109">
    <property type="entry name" value="HIS_KIN"/>
    <property type="match status" value="1"/>
</dbReference>
<evidence type="ECO:0000256" key="2">
    <source>
        <dbReference type="ARBA" id="ARBA00004651"/>
    </source>
</evidence>
<comment type="caution">
    <text evidence="15">The sequence shown here is derived from an EMBL/GenBank/DDBJ whole genome shotgun (WGS) entry which is preliminary data.</text>
</comment>
<evidence type="ECO:0000313" key="16">
    <source>
        <dbReference type="Proteomes" id="UP000681414"/>
    </source>
</evidence>
<dbReference type="CDD" id="cd00075">
    <property type="entry name" value="HATPase"/>
    <property type="match status" value="1"/>
</dbReference>
<dbReference type="PRINTS" id="PR00344">
    <property type="entry name" value="BCTRLSENSOR"/>
</dbReference>
<comment type="subcellular location">
    <subcellularLocation>
        <location evidence="2">Cell membrane</location>
        <topology evidence="2">Multi-pass membrane protein</topology>
    </subcellularLocation>
</comment>
<feature type="domain" description="HAMP" evidence="14">
    <location>
        <begin position="187"/>
        <end position="239"/>
    </location>
</feature>
<dbReference type="SUPFAM" id="SSF47384">
    <property type="entry name" value="Homodimeric domain of signal transducing histidine kinase"/>
    <property type="match status" value="1"/>
</dbReference>
<keyword evidence="10" id="KW-0902">Two-component regulatory system</keyword>
<dbReference type="PROSITE" id="PS50885">
    <property type="entry name" value="HAMP"/>
    <property type="match status" value="1"/>
</dbReference>
<dbReference type="Gene3D" id="3.30.565.10">
    <property type="entry name" value="Histidine kinase-like ATPase, C-terminal domain"/>
    <property type="match status" value="1"/>
</dbReference>
<dbReference type="SMART" id="SM00388">
    <property type="entry name" value="HisKA"/>
    <property type="match status" value="1"/>
</dbReference>
<dbReference type="CDD" id="cd06225">
    <property type="entry name" value="HAMP"/>
    <property type="match status" value="1"/>
</dbReference>
<keyword evidence="9" id="KW-0067">ATP-binding</keyword>
<evidence type="ECO:0000256" key="5">
    <source>
        <dbReference type="ARBA" id="ARBA00022553"/>
    </source>
</evidence>
<evidence type="ECO:0000313" key="15">
    <source>
        <dbReference type="EMBL" id="MBS4196903.1"/>
    </source>
</evidence>
<evidence type="ECO:0000256" key="3">
    <source>
        <dbReference type="ARBA" id="ARBA00012438"/>
    </source>
</evidence>
<dbReference type="Gene3D" id="6.10.340.10">
    <property type="match status" value="1"/>
</dbReference>
<dbReference type="InterPro" id="IPR005467">
    <property type="entry name" value="His_kinase_dom"/>
</dbReference>
<dbReference type="FunFam" id="3.30.565.10:FF:000006">
    <property type="entry name" value="Sensor histidine kinase WalK"/>
    <property type="match status" value="1"/>
</dbReference>
<keyword evidence="7" id="KW-0547">Nucleotide-binding</keyword>
<dbReference type="InterPro" id="IPR036890">
    <property type="entry name" value="HATPase_C_sf"/>
</dbReference>
<dbReference type="GO" id="GO:0000155">
    <property type="term" value="F:phosphorelay sensor kinase activity"/>
    <property type="evidence" value="ECO:0007669"/>
    <property type="project" value="InterPro"/>
</dbReference>
<dbReference type="Proteomes" id="UP000681414">
    <property type="component" value="Unassembled WGS sequence"/>
</dbReference>
<evidence type="ECO:0000256" key="12">
    <source>
        <dbReference type="SAM" id="Phobius"/>
    </source>
</evidence>
<dbReference type="GO" id="GO:0005886">
    <property type="term" value="C:plasma membrane"/>
    <property type="evidence" value="ECO:0007669"/>
    <property type="project" value="UniProtKB-SubCell"/>
</dbReference>
<proteinExistence type="predicted"/>
<dbReference type="Pfam" id="PF00672">
    <property type="entry name" value="HAMP"/>
    <property type="match status" value="1"/>
</dbReference>
<dbReference type="SMART" id="SM00387">
    <property type="entry name" value="HATPase_c"/>
    <property type="match status" value="1"/>
</dbReference>
<dbReference type="CDD" id="cd00082">
    <property type="entry name" value="HisKA"/>
    <property type="match status" value="1"/>
</dbReference>
<dbReference type="SMART" id="SM00304">
    <property type="entry name" value="HAMP"/>
    <property type="match status" value="1"/>
</dbReference>
<sequence>MKKGIKKRLVWSYLLLIIFTVALFETIILSALMVYYKGGVQQTLRDQGAMFSAFYEQELLEGRLENEAEQFLAQYNFLVNVQVQLINNNGKVLAETHKSHIKNLSQEEDVRIGLTGTPSYWTGKMNGEKVMAVTYPFVFSGETKGAIRLTTSLSPLNSVFTENAFLLLAIGGIVVVLAAVISFFLAGTITKPVSHIITAAEQMAAGKFSTRISKKQDDELGKLADTLNYMAEQVEKHEHLKNEFIASVSHDLRTPLTSVKGWAITLQSMATDDLFKEGLEIITNESDRLTSLVSDLLDLSSLSSGKLSFVFEHVDLPAIIKKVVSQLQPRAERQGVQILTEMDPNLREIKADKNRLIQVFINVLDNALKFTPNGTISISVSEGNGDSIVINIKDTGVGIPIDKLDSIKEKFVKGKTQESGTGLGLAICEEIIKGHQGTLHIDSRPSEGTTVRIILPVTIM</sequence>
<dbReference type="AlphaFoldDB" id="A0A942TH92"/>
<dbReference type="InterPro" id="IPR003660">
    <property type="entry name" value="HAMP_dom"/>
</dbReference>
<dbReference type="GO" id="GO:0030295">
    <property type="term" value="F:protein kinase activator activity"/>
    <property type="evidence" value="ECO:0007669"/>
    <property type="project" value="TreeGrafter"/>
</dbReference>
<organism evidence="15 16">
    <name type="scientific">Lederbergia citri</name>
    <dbReference type="NCBI Taxonomy" id="2833580"/>
    <lineage>
        <taxon>Bacteria</taxon>
        <taxon>Bacillati</taxon>
        <taxon>Bacillota</taxon>
        <taxon>Bacilli</taxon>
        <taxon>Bacillales</taxon>
        <taxon>Bacillaceae</taxon>
        <taxon>Lederbergia</taxon>
    </lineage>
</organism>